<comment type="caution">
    <text evidence="5">The sequence shown here is derived from an EMBL/GenBank/DDBJ whole genome shotgun (WGS) entry which is preliminary data.</text>
</comment>
<dbReference type="Pfam" id="PF22725">
    <property type="entry name" value="GFO_IDH_MocA_C3"/>
    <property type="match status" value="1"/>
</dbReference>
<feature type="non-terminal residue" evidence="5">
    <location>
        <position position="1"/>
    </location>
</feature>
<evidence type="ECO:0000313" key="5">
    <source>
        <dbReference type="EMBL" id="EQD64099.1"/>
    </source>
</evidence>
<protein>
    <submittedName>
        <fullName evidence="5">Oxidoreductase domain-containing protein</fullName>
    </submittedName>
</protein>
<evidence type="ECO:0000259" key="4">
    <source>
        <dbReference type="Pfam" id="PF22725"/>
    </source>
</evidence>
<evidence type="ECO:0000256" key="2">
    <source>
        <dbReference type="SAM" id="MobiDB-lite"/>
    </source>
</evidence>
<proteinExistence type="predicted"/>
<reference evidence="5" key="1">
    <citation type="submission" date="2013-08" db="EMBL/GenBank/DDBJ databases">
        <authorList>
            <person name="Mendez C."/>
            <person name="Richter M."/>
            <person name="Ferrer M."/>
            <person name="Sanchez J."/>
        </authorList>
    </citation>
    <scope>NUCLEOTIDE SEQUENCE</scope>
</reference>
<dbReference type="GO" id="GO:0016491">
    <property type="term" value="F:oxidoreductase activity"/>
    <property type="evidence" value="ECO:0007669"/>
    <property type="project" value="UniProtKB-KW"/>
</dbReference>
<dbReference type="InterPro" id="IPR000683">
    <property type="entry name" value="Gfo/Idh/MocA-like_OxRdtase_N"/>
</dbReference>
<feature type="domain" description="Gfo/Idh/MocA-like oxidoreductase N-terminal" evidence="3">
    <location>
        <begin position="35"/>
        <end position="99"/>
    </location>
</feature>
<gene>
    <name evidence="5" type="ORF">B2A_02181</name>
</gene>
<dbReference type="Pfam" id="PF01408">
    <property type="entry name" value="GFO_IDH_MocA"/>
    <property type="match status" value="1"/>
</dbReference>
<dbReference type="EMBL" id="AUZZ01001518">
    <property type="protein sequence ID" value="EQD64099.1"/>
    <property type="molecule type" value="Genomic_DNA"/>
</dbReference>
<sequence length="164" mass="17988">RSARDHTRARRAVRARPSSGDRSGHPPRLVPAVETDWRRVVERDDVGIVDICTPGASHAEIAIAALRAGKHVLCEKPLARSLAEAEEMAAEAVRAHDRFGTLAMVGFNYRRIPAVELARRLVASGRIGELRHVRACYLQDWLVDADAPLSWRLVKDEAGSGSLG</sequence>
<dbReference type="InterPro" id="IPR050463">
    <property type="entry name" value="Gfo/Idh/MocA_oxidrdct_glycsds"/>
</dbReference>
<name>T1CDW8_9ZZZZ</name>
<evidence type="ECO:0000259" key="3">
    <source>
        <dbReference type="Pfam" id="PF01408"/>
    </source>
</evidence>
<dbReference type="AlphaFoldDB" id="T1CDW8"/>
<keyword evidence="1" id="KW-0560">Oxidoreductase</keyword>
<evidence type="ECO:0000256" key="1">
    <source>
        <dbReference type="ARBA" id="ARBA00023002"/>
    </source>
</evidence>
<dbReference type="InterPro" id="IPR055170">
    <property type="entry name" value="GFO_IDH_MocA-like_dom"/>
</dbReference>
<feature type="domain" description="GFO/IDH/MocA-like oxidoreductase" evidence="4">
    <location>
        <begin position="117"/>
        <end position="163"/>
    </location>
</feature>
<accession>T1CDW8</accession>
<dbReference type="SUPFAM" id="SSF51735">
    <property type="entry name" value="NAD(P)-binding Rossmann-fold domains"/>
    <property type="match status" value="1"/>
</dbReference>
<feature type="region of interest" description="Disordered" evidence="2">
    <location>
        <begin position="1"/>
        <end position="29"/>
    </location>
</feature>
<dbReference type="Gene3D" id="3.30.360.10">
    <property type="entry name" value="Dihydrodipicolinate Reductase, domain 2"/>
    <property type="match status" value="1"/>
</dbReference>
<dbReference type="PANTHER" id="PTHR43818:SF11">
    <property type="entry name" value="BCDNA.GH03377"/>
    <property type="match status" value="1"/>
</dbReference>
<dbReference type="PANTHER" id="PTHR43818">
    <property type="entry name" value="BCDNA.GH03377"/>
    <property type="match status" value="1"/>
</dbReference>
<dbReference type="Gene3D" id="3.40.50.720">
    <property type="entry name" value="NAD(P)-binding Rossmann-like Domain"/>
    <property type="match status" value="1"/>
</dbReference>
<organism evidence="5">
    <name type="scientific">mine drainage metagenome</name>
    <dbReference type="NCBI Taxonomy" id="410659"/>
    <lineage>
        <taxon>unclassified sequences</taxon>
        <taxon>metagenomes</taxon>
        <taxon>ecological metagenomes</taxon>
    </lineage>
</organism>
<dbReference type="GO" id="GO:0000166">
    <property type="term" value="F:nucleotide binding"/>
    <property type="evidence" value="ECO:0007669"/>
    <property type="project" value="InterPro"/>
</dbReference>
<reference evidence="5" key="2">
    <citation type="journal article" date="2014" name="ISME J.">
        <title>Microbial stratification in low pH oxic and suboxic macroscopic growths along an acid mine drainage.</title>
        <authorList>
            <person name="Mendez-Garcia C."/>
            <person name="Mesa V."/>
            <person name="Sprenger R.R."/>
            <person name="Richter M."/>
            <person name="Diez M.S."/>
            <person name="Solano J."/>
            <person name="Bargiela R."/>
            <person name="Golyshina O.V."/>
            <person name="Manteca A."/>
            <person name="Ramos J.L."/>
            <person name="Gallego J.R."/>
            <person name="Llorente I."/>
            <person name="Martins Dos Santos V.A."/>
            <person name="Jensen O.N."/>
            <person name="Pelaez A.I."/>
            <person name="Sanchez J."/>
            <person name="Ferrer M."/>
        </authorList>
    </citation>
    <scope>NUCLEOTIDE SEQUENCE</scope>
</reference>
<feature type="non-terminal residue" evidence="5">
    <location>
        <position position="164"/>
    </location>
</feature>
<dbReference type="InterPro" id="IPR036291">
    <property type="entry name" value="NAD(P)-bd_dom_sf"/>
</dbReference>